<name>A0A212L8E1_9BACT</name>
<feature type="transmembrane region" description="Helical" evidence="1">
    <location>
        <begin position="289"/>
        <end position="307"/>
    </location>
</feature>
<feature type="transmembrane region" description="Helical" evidence="1">
    <location>
        <begin position="176"/>
        <end position="206"/>
    </location>
</feature>
<keyword evidence="1" id="KW-0812">Transmembrane</keyword>
<feature type="transmembrane region" description="Helical" evidence="1">
    <location>
        <begin position="152"/>
        <end position="170"/>
    </location>
</feature>
<keyword evidence="1" id="KW-0472">Membrane</keyword>
<sequence length="483" mass="56407">MSAKPAARDASRANLMDRPSVSLLCVFLFCVSLLILGYSVLYRPLNRDEYEHLYSSYLMVQGQLPYRDFFQHHHFLSWLLLAPVVKIFSDTPYLLYIARCLSLCAILATAFYTYKISVLKGGDKRSVFLFVTVLLSIDIIVWSGILVRPDMFMVAAFFAGLYYYIIYLKYKNIFPLVLSFLLFFASFLFLQKAIFLLFGFGICAIYHLYKKELRLRDFLTALALPLFLLAYLLYFMLKEHVLIDYVELNWLFNFMIPFEYGKILVKPPLLFCSIALIMAETGIIKRAKFQFTSVIFLVFCVFFAILPTPYWQYYIPLFPFIIMTLSSSFSIVQDRKNKNAIVVLLLLLVIFNAGLNIYKFVWVKTNTCVKREYDIVLRVTGENEEILGSHEICPVRRDALGYYGHILELCQLENAHFSRGKELYDIPELIMTKAPKVLWSGLVEEYFDDNGFKTYIEQNYVKICRLYVARSIPPEKYQNDRAR</sequence>
<feature type="transmembrane region" description="Helical" evidence="1">
    <location>
        <begin position="21"/>
        <end position="41"/>
    </location>
</feature>
<feature type="transmembrane region" description="Helical" evidence="1">
    <location>
        <begin position="257"/>
        <end position="277"/>
    </location>
</feature>
<feature type="transmembrane region" description="Helical" evidence="1">
    <location>
        <begin position="93"/>
        <end position="114"/>
    </location>
</feature>
<dbReference type="EMBL" id="FMJC01000002">
    <property type="protein sequence ID" value="SCM73842.1"/>
    <property type="molecule type" value="Genomic_DNA"/>
</dbReference>
<evidence type="ECO:0000256" key="1">
    <source>
        <dbReference type="SAM" id="Phobius"/>
    </source>
</evidence>
<feature type="transmembrane region" description="Helical" evidence="1">
    <location>
        <begin position="126"/>
        <end position="145"/>
    </location>
</feature>
<evidence type="ECO:0000313" key="2">
    <source>
        <dbReference type="EMBL" id="SCM73842.1"/>
    </source>
</evidence>
<dbReference type="AlphaFoldDB" id="A0A212L8E1"/>
<accession>A0A212L8E1</accession>
<feature type="transmembrane region" description="Helical" evidence="1">
    <location>
        <begin position="313"/>
        <end position="332"/>
    </location>
</feature>
<feature type="transmembrane region" description="Helical" evidence="1">
    <location>
        <begin position="339"/>
        <end position="358"/>
    </location>
</feature>
<keyword evidence="1" id="KW-1133">Transmembrane helix</keyword>
<proteinExistence type="predicted"/>
<gene>
    <name evidence="2" type="ORF">KL86DES1_21559</name>
</gene>
<protein>
    <recommendedName>
        <fullName evidence="3">Glycosyltransferase RgtA/B/C/D-like domain-containing protein</fullName>
    </recommendedName>
</protein>
<evidence type="ECO:0008006" key="3">
    <source>
        <dbReference type="Google" id="ProtNLM"/>
    </source>
</evidence>
<organism evidence="2">
    <name type="scientific">uncultured Desulfovibrio sp</name>
    <dbReference type="NCBI Taxonomy" id="167968"/>
    <lineage>
        <taxon>Bacteria</taxon>
        <taxon>Pseudomonadati</taxon>
        <taxon>Thermodesulfobacteriota</taxon>
        <taxon>Desulfovibrionia</taxon>
        <taxon>Desulfovibrionales</taxon>
        <taxon>Desulfovibrionaceae</taxon>
        <taxon>Desulfovibrio</taxon>
        <taxon>environmental samples</taxon>
    </lineage>
</organism>
<reference evidence="2" key="1">
    <citation type="submission" date="2016-08" db="EMBL/GenBank/DDBJ databases">
        <authorList>
            <person name="Seilhamer J.J."/>
        </authorList>
    </citation>
    <scope>NUCLEOTIDE SEQUENCE</scope>
    <source>
        <strain evidence="2">86-1</strain>
    </source>
</reference>
<feature type="transmembrane region" description="Helical" evidence="1">
    <location>
        <begin position="218"/>
        <end position="237"/>
    </location>
</feature>
<dbReference type="RefSeq" id="WP_179980876.1">
    <property type="nucleotide sequence ID" value="NZ_LT608333.1"/>
</dbReference>